<accession>A0ABM8B8G6</accession>
<dbReference type="Pfam" id="PF13411">
    <property type="entry name" value="MerR_1"/>
    <property type="match status" value="1"/>
</dbReference>
<keyword evidence="1" id="KW-0175">Coiled coil</keyword>
<protein>
    <submittedName>
        <fullName evidence="3">Transcriptional regulator</fullName>
    </submittedName>
</protein>
<dbReference type="SMART" id="SM00422">
    <property type="entry name" value="HTH_MERR"/>
    <property type="match status" value="1"/>
</dbReference>
<evidence type="ECO:0000256" key="1">
    <source>
        <dbReference type="SAM" id="Coils"/>
    </source>
</evidence>
<dbReference type="EMBL" id="AP026798">
    <property type="protein sequence ID" value="BDR53015.1"/>
    <property type="molecule type" value="Genomic_DNA"/>
</dbReference>
<sequence length="226" mass="25075">MAHTSSYDVAVSSAASLNTNAPDSHRGEVSAVQGQLFALSGDETITKGYRGTVASKVAGITYRQLDYWARKQIMEPSINQSHGSGSRRLYSFKDIVVLAVLKHLLDIGVNLPNATAAVSFMEQRTTDQLETVTLVCDGDSVIDCQSSEQLFEIMTSGKAVFALAVSTIWHQVAADLSDEDYVDLDEESEFWGKLRRPLEEMAIERLRERIERQQAEHRAFASMHFA</sequence>
<name>A0ABM8B8G6_9BIFI</name>
<evidence type="ECO:0000313" key="4">
    <source>
        <dbReference type="Proteomes" id="UP001321766"/>
    </source>
</evidence>
<evidence type="ECO:0000313" key="3">
    <source>
        <dbReference type="EMBL" id="BDR53015.1"/>
    </source>
</evidence>
<proteinExistence type="predicted"/>
<evidence type="ECO:0000259" key="2">
    <source>
        <dbReference type="SMART" id="SM00422"/>
    </source>
</evidence>
<dbReference type="SUPFAM" id="SSF46955">
    <property type="entry name" value="Putative DNA-binding domain"/>
    <property type="match status" value="1"/>
</dbReference>
<organism evidence="3 4">
    <name type="scientific">Bombiscardovia nodaiensis</name>
    <dbReference type="NCBI Taxonomy" id="2932181"/>
    <lineage>
        <taxon>Bacteria</taxon>
        <taxon>Bacillati</taxon>
        <taxon>Actinomycetota</taxon>
        <taxon>Actinomycetes</taxon>
        <taxon>Bifidobacteriales</taxon>
        <taxon>Bifidobacteriaceae</taxon>
        <taxon>Bombiscardovia</taxon>
    </lineage>
</organism>
<keyword evidence="4" id="KW-1185">Reference proteome</keyword>
<dbReference type="InterPro" id="IPR009061">
    <property type="entry name" value="DNA-bd_dom_put_sf"/>
</dbReference>
<dbReference type="Proteomes" id="UP001321766">
    <property type="component" value="Chromosome"/>
</dbReference>
<feature type="coiled-coil region" evidence="1">
    <location>
        <begin position="196"/>
        <end position="223"/>
    </location>
</feature>
<dbReference type="InterPro" id="IPR000551">
    <property type="entry name" value="MerR-type_HTH_dom"/>
</dbReference>
<dbReference type="Gene3D" id="1.10.1660.10">
    <property type="match status" value="1"/>
</dbReference>
<feature type="domain" description="HTH merR-type" evidence="2">
    <location>
        <begin position="49"/>
        <end position="121"/>
    </location>
</feature>
<gene>
    <name evidence="3" type="ORF">KIM372_09220</name>
</gene>
<reference evidence="3 4" key="1">
    <citation type="journal article" date="2023" name="Microbiol. Spectr.">
        <title>Symbiosis of Carpenter Bees with Uncharacterized Lactic Acid Bacteria Showing NAD Auxotrophy.</title>
        <authorList>
            <person name="Kawasaki S."/>
            <person name="Ozawa K."/>
            <person name="Mori T."/>
            <person name="Yamamoto A."/>
            <person name="Ito M."/>
            <person name="Ohkuma M."/>
            <person name="Sakamoto M."/>
            <person name="Matsutani M."/>
        </authorList>
    </citation>
    <scope>NUCLEOTIDE SEQUENCE [LARGE SCALE GENOMIC DNA]</scope>
    <source>
        <strain evidence="3 4">Kim37-2</strain>
    </source>
</reference>